<protein>
    <submittedName>
        <fullName evidence="2">Uncharacterized protein</fullName>
    </submittedName>
</protein>
<feature type="compositionally biased region" description="Basic and acidic residues" evidence="1">
    <location>
        <begin position="342"/>
        <end position="352"/>
    </location>
</feature>
<dbReference type="Proteomes" id="UP000095767">
    <property type="component" value="Unassembled WGS sequence"/>
</dbReference>
<organism evidence="2 3">
    <name type="scientific">Dichanthelium oligosanthes</name>
    <dbReference type="NCBI Taxonomy" id="888268"/>
    <lineage>
        <taxon>Eukaryota</taxon>
        <taxon>Viridiplantae</taxon>
        <taxon>Streptophyta</taxon>
        <taxon>Embryophyta</taxon>
        <taxon>Tracheophyta</taxon>
        <taxon>Spermatophyta</taxon>
        <taxon>Magnoliopsida</taxon>
        <taxon>Liliopsida</taxon>
        <taxon>Poales</taxon>
        <taxon>Poaceae</taxon>
        <taxon>PACMAD clade</taxon>
        <taxon>Panicoideae</taxon>
        <taxon>Panicodae</taxon>
        <taxon>Paniceae</taxon>
        <taxon>Dichantheliinae</taxon>
        <taxon>Dichanthelium</taxon>
    </lineage>
</organism>
<evidence type="ECO:0000313" key="2">
    <source>
        <dbReference type="EMBL" id="OEL28070.1"/>
    </source>
</evidence>
<evidence type="ECO:0000256" key="1">
    <source>
        <dbReference type="SAM" id="MobiDB-lite"/>
    </source>
</evidence>
<name>A0A1E5VSH3_9POAL</name>
<dbReference type="EMBL" id="LWDX02030907">
    <property type="protein sequence ID" value="OEL28070.1"/>
    <property type="molecule type" value="Genomic_DNA"/>
</dbReference>
<proteinExistence type="predicted"/>
<reference evidence="2 3" key="1">
    <citation type="submission" date="2016-09" db="EMBL/GenBank/DDBJ databases">
        <title>The draft genome of Dichanthelium oligosanthes: A C3 panicoid grass species.</title>
        <authorList>
            <person name="Studer A.J."/>
            <person name="Schnable J.C."/>
            <person name="Brutnell T.P."/>
        </authorList>
    </citation>
    <scope>NUCLEOTIDE SEQUENCE [LARGE SCALE GENOMIC DNA]</scope>
    <source>
        <strain evidence="3">cv. Kellogg 1175</strain>
        <tissue evidence="2">Leaf</tissue>
    </source>
</reference>
<feature type="region of interest" description="Disordered" evidence="1">
    <location>
        <begin position="300"/>
        <end position="360"/>
    </location>
</feature>
<accession>A0A1E5VSH3</accession>
<keyword evidence="3" id="KW-1185">Reference proteome</keyword>
<evidence type="ECO:0000313" key="3">
    <source>
        <dbReference type="Proteomes" id="UP000095767"/>
    </source>
</evidence>
<comment type="caution">
    <text evidence="2">The sequence shown here is derived from an EMBL/GenBank/DDBJ whole genome shotgun (WGS) entry which is preliminary data.</text>
</comment>
<sequence>MRADMGLAACAIINGPSNTMAASFNVGQAEDKALGTVAESTHLWAVAFWRRASAALPLIRGMTTRIPAIGIEDLIQVAEAMQAEIQENNFQGNVIEMDDQSDNSADEVMIQPEPLLDDNQVEVFIPMNNGSPLQLIPDDIPEEDMLGQDEMQEVQQVDAQQGNEYMHLDFVQLVEPAQDPVFAARFADEAFDALPKSNPELTRLWAKLLSPGVGTPTSSLPAKCPSNVQHPCLNLTHLDNSDTLNSTPQKEKELKGKAVLKEVDSPSTPPEKLKHKVFSSTGPWSKAFLDQAEQATQVEGLLDTDVTRSQRKKNQFKDEALSKKKTAAAPGGKKQPKKKDGKGKEDADDTKPSKKKPKRG</sequence>
<dbReference type="AlphaFoldDB" id="A0A1E5VSH3"/>
<gene>
    <name evidence="2" type="ORF">BAE44_0010914</name>
</gene>